<proteinExistence type="predicted"/>
<evidence type="ECO:0000313" key="3">
    <source>
        <dbReference type="Proteomes" id="UP000245884"/>
    </source>
</evidence>
<feature type="compositionally biased region" description="Polar residues" evidence="1">
    <location>
        <begin position="153"/>
        <end position="164"/>
    </location>
</feature>
<dbReference type="EMBL" id="KZ819671">
    <property type="protein sequence ID" value="PWN26592.1"/>
    <property type="molecule type" value="Genomic_DNA"/>
</dbReference>
<evidence type="ECO:0000256" key="1">
    <source>
        <dbReference type="SAM" id="MobiDB-lite"/>
    </source>
</evidence>
<gene>
    <name evidence="2" type="ORF">BDZ90DRAFT_42714</name>
</gene>
<reference evidence="2 3" key="1">
    <citation type="journal article" date="2018" name="Mol. Biol. Evol.">
        <title>Broad Genomic Sampling Reveals a Smut Pathogenic Ancestry of the Fungal Clade Ustilaginomycotina.</title>
        <authorList>
            <person name="Kijpornyongpan T."/>
            <person name="Mondo S.J."/>
            <person name="Barry K."/>
            <person name="Sandor L."/>
            <person name="Lee J."/>
            <person name="Lipzen A."/>
            <person name="Pangilinan J."/>
            <person name="LaButti K."/>
            <person name="Hainaut M."/>
            <person name="Henrissat B."/>
            <person name="Grigoriev I.V."/>
            <person name="Spatafora J.W."/>
            <person name="Aime M.C."/>
        </authorList>
    </citation>
    <scope>NUCLEOTIDE SEQUENCE [LARGE SCALE GENOMIC DNA]</scope>
    <source>
        <strain evidence="2 3">MCA 5214</strain>
    </source>
</reference>
<feature type="region of interest" description="Disordered" evidence="1">
    <location>
        <begin position="21"/>
        <end position="59"/>
    </location>
</feature>
<dbReference type="Proteomes" id="UP000245884">
    <property type="component" value="Unassembled WGS sequence"/>
</dbReference>
<dbReference type="AlphaFoldDB" id="A0A316UMR8"/>
<feature type="compositionally biased region" description="Low complexity" evidence="1">
    <location>
        <begin position="165"/>
        <end position="175"/>
    </location>
</feature>
<feature type="compositionally biased region" description="Polar residues" evidence="1">
    <location>
        <begin position="118"/>
        <end position="127"/>
    </location>
</feature>
<accession>A0A316UMR8</accession>
<keyword evidence="3" id="KW-1185">Reference proteome</keyword>
<sequence length="175" mass="19349">MDDRRVLVALSSSLLAVNVKPPFNDESRRAMSRDEGRSHHVARASGSASRARAQPDPCSFFPPRSATYLELASQRKRRLTLSGEVMRSRGSGGTVSWENLRFHHQPHPRRPLAAGASGPSQRDSSLAPSGLTDARTAQAHQGKARQRSRIGSVDSSDTSNIQRVQQQQQQQHRKH</sequence>
<feature type="compositionally biased region" description="Low complexity" evidence="1">
    <location>
        <begin position="43"/>
        <end position="52"/>
    </location>
</feature>
<dbReference type="RefSeq" id="XP_025361204.1">
    <property type="nucleotide sequence ID" value="XM_025509588.1"/>
</dbReference>
<name>A0A316UMR8_9BASI</name>
<protein>
    <submittedName>
        <fullName evidence="2">Uncharacterized protein</fullName>
    </submittedName>
</protein>
<organism evidence="2 3">
    <name type="scientific">Jaminaea rosea</name>
    <dbReference type="NCBI Taxonomy" id="1569628"/>
    <lineage>
        <taxon>Eukaryota</taxon>
        <taxon>Fungi</taxon>
        <taxon>Dikarya</taxon>
        <taxon>Basidiomycota</taxon>
        <taxon>Ustilaginomycotina</taxon>
        <taxon>Exobasidiomycetes</taxon>
        <taxon>Microstromatales</taxon>
        <taxon>Microstromatales incertae sedis</taxon>
        <taxon>Jaminaea</taxon>
    </lineage>
</organism>
<feature type="compositionally biased region" description="Basic and acidic residues" evidence="1">
    <location>
        <begin position="23"/>
        <end position="38"/>
    </location>
</feature>
<dbReference type="GeneID" id="37031411"/>
<evidence type="ECO:0000313" key="2">
    <source>
        <dbReference type="EMBL" id="PWN26592.1"/>
    </source>
</evidence>
<feature type="region of interest" description="Disordered" evidence="1">
    <location>
        <begin position="78"/>
        <end position="175"/>
    </location>
</feature>